<comment type="caution">
    <text evidence="1">The sequence shown here is derived from an EMBL/GenBank/DDBJ whole genome shotgun (WGS) entry which is preliminary data.</text>
</comment>
<organism evidence="1 2">
    <name type="scientific">Schinkia azotoformans MEV2011</name>
    <dbReference type="NCBI Taxonomy" id="1348973"/>
    <lineage>
        <taxon>Bacteria</taxon>
        <taxon>Bacillati</taxon>
        <taxon>Bacillota</taxon>
        <taxon>Bacilli</taxon>
        <taxon>Bacillales</taxon>
        <taxon>Bacillaceae</taxon>
        <taxon>Calidifontibacillus/Schinkia group</taxon>
        <taxon>Schinkia</taxon>
    </lineage>
</organism>
<name>A0A072NQC7_SCHAZ</name>
<dbReference type="Pfam" id="PF07751">
    <property type="entry name" value="Abi_2"/>
    <property type="match status" value="1"/>
</dbReference>
<dbReference type="EMBL" id="JJRY01000002">
    <property type="protein sequence ID" value="KEF39646.1"/>
    <property type="molecule type" value="Genomic_DNA"/>
</dbReference>
<reference evidence="1 2" key="1">
    <citation type="submission" date="2014-04" db="EMBL/GenBank/DDBJ databases">
        <title>Draft genome sequence of Bacillus azotoformans MEV2011, a (co-) denitrifying strain unable to grow in the presence of oxygen.</title>
        <authorList>
            <person name="Nielsen M."/>
            <person name="Schreiber L."/>
            <person name="Finster K."/>
            <person name="Schramm A."/>
        </authorList>
    </citation>
    <scope>NUCLEOTIDE SEQUENCE [LARGE SCALE GENOMIC DNA]</scope>
    <source>
        <strain evidence="1 2">MEV2011</strain>
    </source>
</reference>
<sequence>MGHFISPRGWLKLNPDKDQFQVKPPKTYKEQVEIYKNRNLQIEDPEKAEEVLKRINYYRLSGYGLTLKDPIYKNQYKEGLSFEKMLSLYEFDRKLRSLLLQKLEIIEIMFRTHFSYEIAHKCGPLGHRDKENFSVEEYHKESMEELDKLVQKSRKGELFIQHHFSKYGGQIPIWAVIEITSFGFLSKLYKNLALALRKHIASTYYGVPHIYIESWMQSF</sequence>
<dbReference type="Proteomes" id="UP000027936">
    <property type="component" value="Unassembled WGS sequence"/>
</dbReference>
<proteinExistence type="predicted"/>
<dbReference type="InterPro" id="IPR011664">
    <property type="entry name" value="Abi_system_AbiD/AbiF-like"/>
</dbReference>
<accession>A0A072NQC7</accession>
<evidence type="ECO:0000313" key="1">
    <source>
        <dbReference type="EMBL" id="KEF39646.1"/>
    </source>
</evidence>
<evidence type="ECO:0000313" key="2">
    <source>
        <dbReference type="Proteomes" id="UP000027936"/>
    </source>
</evidence>
<dbReference type="AlphaFoldDB" id="A0A072NQC7"/>
<dbReference type="PATRIC" id="fig|1348973.3.peg.635"/>
<protein>
    <submittedName>
        <fullName evidence="1">Abi-like protein</fullName>
    </submittedName>
</protein>
<gene>
    <name evidence="1" type="ORF">M670_00667</name>
</gene>